<sequence>MLDNQNKRKEERRQQLLTIALELFATRGYEQTKVADIVAKANVSQGTFYWYFKSKEMIATEVFEQGRAAILDAISKGYRSEKVSIQDSFLSSSHLFEQLFHFAKEHHYFMKILLKGIHSQPSLQLQVDAIKNDMQEAFAQNIRRASELKMMPRPGDPELQSVFVMSLLEGVLSRWLFQTANDEWHQLTIEQLVEKTVQFEFFGLFGK</sequence>
<proteinExistence type="predicted"/>
<evidence type="ECO:0000313" key="6">
    <source>
        <dbReference type="Proteomes" id="UP000318937"/>
    </source>
</evidence>
<accession>A0A544T0E9</accession>
<feature type="DNA-binding region" description="H-T-H motif" evidence="3">
    <location>
        <begin position="33"/>
        <end position="52"/>
    </location>
</feature>
<dbReference type="Pfam" id="PF00440">
    <property type="entry name" value="TetR_N"/>
    <property type="match status" value="1"/>
</dbReference>
<dbReference type="PRINTS" id="PR00455">
    <property type="entry name" value="HTHTETR"/>
</dbReference>
<dbReference type="PROSITE" id="PS50977">
    <property type="entry name" value="HTH_TETR_2"/>
    <property type="match status" value="1"/>
</dbReference>
<dbReference type="PANTHER" id="PTHR43479:SF11">
    <property type="entry name" value="ACREF_ENVCD OPERON REPRESSOR-RELATED"/>
    <property type="match status" value="1"/>
</dbReference>
<dbReference type="Gene3D" id="1.10.357.10">
    <property type="entry name" value="Tetracycline Repressor, domain 2"/>
    <property type="match status" value="1"/>
</dbReference>
<dbReference type="Proteomes" id="UP000318937">
    <property type="component" value="Unassembled WGS sequence"/>
</dbReference>
<name>A0A544T0E9_9BACI</name>
<evidence type="ECO:0000256" key="3">
    <source>
        <dbReference type="PROSITE-ProRule" id="PRU00335"/>
    </source>
</evidence>
<evidence type="ECO:0000259" key="4">
    <source>
        <dbReference type="PROSITE" id="PS50977"/>
    </source>
</evidence>
<keyword evidence="1" id="KW-0678">Repressor</keyword>
<dbReference type="InterPro" id="IPR001647">
    <property type="entry name" value="HTH_TetR"/>
</dbReference>
<dbReference type="GO" id="GO:0003677">
    <property type="term" value="F:DNA binding"/>
    <property type="evidence" value="ECO:0007669"/>
    <property type="project" value="UniProtKB-UniRule"/>
</dbReference>
<dbReference type="EMBL" id="VDGG01000033">
    <property type="protein sequence ID" value="TQR10938.1"/>
    <property type="molecule type" value="Genomic_DNA"/>
</dbReference>
<dbReference type="SUPFAM" id="SSF46689">
    <property type="entry name" value="Homeodomain-like"/>
    <property type="match status" value="1"/>
</dbReference>
<reference evidence="5 6" key="1">
    <citation type="submission" date="2019-05" db="EMBL/GenBank/DDBJ databases">
        <title>Psychrobacillus vulpis sp. nov., a new species isolated from feces of a red fox that inhabits in The Tablas de Daimiel Natural Park, Albacete, Spain.</title>
        <authorList>
            <person name="Rodriguez M."/>
            <person name="Reina J.C."/>
            <person name="Bejar V."/>
            <person name="Llamas I."/>
        </authorList>
    </citation>
    <scope>NUCLEOTIDE SEQUENCE [LARGE SCALE GENOMIC DNA]</scope>
    <source>
        <strain evidence="5 6">NHI-2</strain>
    </source>
</reference>
<dbReference type="RefSeq" id="WP_142608119.1">
    <property type="nucleotide sequence ID" value="NZ_VDGG01000033.1"/>
</dbReference>
<dbReference type="InterPro" id="IPR036271">
    <property type="entry name" value="Tet_transcr_reg_TetR-rel_C_sf"/>
</dbReference>
<dbReference type="AlphaFoldDB" id="A0A544T0E9"/>
<dbReference type="InterPro" id="IPR009057">
    <property type="entry name" value="Homeodomain-like_sf"/>
</dbReference>
<evidence type="ECO:0000256" key="2">
    <source>
        <dbReference type="ARBA" id="ARBA00023125"/>
    </source>
</evidence>
<keyword evidence="2 3" id="KW-0238">DNA-binding</keyword>
<dbReference type="OrthoDB" id="9812484at2"/>
<gene>
    <name evidence="5" type="ORF">FG383_14540</name>
</gene>
<dbReference type="PANTHER" id="PTHR43479">
    <property type="entry name" value="ACREF/ENVCD OPERON REPRESSOR-RELATED"/>
    <property type="match status" value="1"/>
</dbReference>
<evidence type="ECO:0000256" key="1">
    <source>
        <dbReference type="ARBA" id="ARBA00022491"/>
    </source>
</evidence>
<dbReference type="InterPro" id="IPR050624">
    <property type="entry name" value="HTH-type_Tx_Regulator"/>
</dbReference>
<organism evidence="5 6">
    <name type="scientific">Psychrobacillus soli</name>
    <dbReference type="NCBI Taxonomy" id="1543965"/>
    <lineage>
        <taxon>Bacteria</taxon>
        <taxon>Bacillati</taxon>
        <taxon>Bacillota</taxon>
        <taxon>Bacilli</taxon>
        <taxon>Bacillales</taxon>
        <taxon>Bacillaceae</taxon>
        <taxon>Psychrobacillus</taxon>
    </lineage>
</organism>
<comment type="caution">
    <text evidence="5">The sequence shown here is derived from an EMBL/GenBank/DDBJ whole genome shotgun (WGS) entry which is preliminary data.</text>
</comment>
<dbReference type="SUPFAM" id="SSF48498">
    <property type="entry name" value="Tetracyclin repressor-like, C-terminal domain"/>
    <property type="match status" value="1"/>
</dbReference>
<feature type="domain" description="HTH tetR-type" evidence="4">
    <location>
        <begin position="10"/>
        <end position="70"/>
    </location>
</feature>
<keyword evidence="6" id="KW-1185">Reference proteome</keyword>
<evidence type="ECO:0000313" key="5">
    <source>
        <dbReference type="EMBL" id="TQR10938.1"/>
    </source>
</evidence>
<protein>
    <submittedName>
        <fullName evidence="5">TetR/AcrR family transcriptional regulator</fullName>
    </submittedName>
</protein>